<evidence type="ECO:0000313" key="2">
    <source>
        <dbReference type="EMBL" id="RAO04100.1"/>
    </source>
</evidence>
<dbReference type="EMBL" id="PYAA01000008">
    <property type="protein sequence ID" value="RAO04100.1"/>
    <property type="molecule type" value="Genomic_DNA"/>
</dbReference>
<evidence type="ECO:0000313" key="3">
    <source>
        <dbReference type="Proteomes" id="UP000248966"/>
    </source>
</evidence>
<sequence length="163" mass="15985">MVVGVVRHLVGMAAACLVLVAEAVVGYLGLLAYALATGSGVGGPLAGPMFVLIAAVLGVVLIPLLFLPAVAVGEAVGRHRGTGRVVALSVLVAVVLAAGYAVAAAIASGVSAGHVPLVAGIAVLLIVAPVVLYALTARGLGWVARWVPRRWGGSAVALSAETG</sequence>
<feature type="transmembrane region" description="Helical" evidence="1">
    <location>
        <begin position="85"/>
        <end position="107"/>
    </location>
</feature>
<dbReference type="Proteomes" id="UP000248966">
    <property type="component" value="Unassembled WGS sequence"/>
</dbReference>
<dbReference type="RefSeq" id="WP_112582994.1">
    <property type="nucleotide sequence ID" value="NZ_PYAA01000008.1"/>
</dbReference>
<proteinExistence type="predicted"/>
<accession>A0A328N8W1</accession>
<keyword evidence="1" id="KW-0472">Membrane</keyword>
<keyword evidence="1" id="KW-0812">Transmembrane</keyword>
<evidence type="ECO:0000256" key="1">
    <source>
        <dbReference type="SAM" id="Phobius"/>
    </source>
</evidence>
<organism evidence="2 3">
    <name type="scientific">Micromonospora noduli</name>
    <dbReference type="NCBI Taxonomy" id="709876"/>
    <lineage>
        <taxon>Bacteria</taxon>
        <taxon>Bacillati</taxon>
        <taxon>Actinomycetota</taxon>
        <taxon>Actinomycetes</taxon>
        <taxon>Micromonosporales</taxon>
        <taxon>Micromonosporaceae</taxon>
        <taxon>Micromonospora</taxon>
    </lineage>
</organism>
<reference evidence="2 3" key="1">
    <citation type="submission" date="2018-03" db="EMBL/GenBank/DDBJ databases">
        <title>Defining the species Micromonospora saelicesensis and Micromonospora noduli under the framework of genomics.</title>
        <authorList>
            <person name="Riesco R."/>
            <person name="Trujillo M.E."/>
        </authorList>
    </citation>
    <scope>NUCLEOTIDE SEQUENCE [LARGE SCALE GENOMIC DNA]</scope>
    <source>
        <strain evidence="2 3">LAH08</strain>
    </source>
</reference>
<name>A0A328N8W1_9ACTN</name>
<feature type="transmembrane region" description="Helical" evidence="1">
    <location>
        <begin position="113"/>
        <end position="135"/>
    </location>
</feature>
<dbReference type="AlphaFoldDB" id="A0A328N8W1"/>
<feature type="transmembrane region" description="Helical" evidence="1">
    <location>
        <begin position="12"/>
        <end position="36"/>
    </location>
</feature>
<comment type="caution">
    <text evidence="2">The sequence shown here is derived from an EMBL/GenBank/DDBJ whole genome shotgun (WGS) entry which is preliminary data.</text>
</comment>
<keyword evidence="1" id="KW-1133">Transmembrane helix</keyword>
<protein>
    <submittedName>
        <fullName evidence="2">Uncharacterized protein</fullName>
    </submittedName>
</protein>
<feature type="transmembrane region" description="Helical" evidence="1">
    <location>
        <begin position="48"/>
        <end position="73"/>
    </location>
</feature>
<gene>
    <name evidence="2" type="ORF">LAH08_01447</name>
</gene>